<dbReference type="Gene3D" id="3.40.640.10">
    <property type="entry name" value="Type I PLP-dependent aspartate aminotransferase-like (Major domain)"/>
    <property type="match status" value="1"/>
</dbReference>
<comment type="cofactor">
    <cofactor evidence="1">
        <name>pyridoxal 5'-phosphate</name>
        <dbReference type="ChEBI" id="CHEBI:597326"/>
    </cofactor>
</comment>
<gene>
    <name evidence="7" type="ORF">CLV42_101936</name>
</gene>
<keyword evidence="4 7" id="KW-0456">Lyase</keyword>
<dbReference type="NCBIfam" id="TIGR04350">
    <property type="entry name" value="C_S_lyase_PatB"/>
    <property type="match status" value="1"/>
</dbReference>
<dbReference type="CDD" id="cd00609">
    <property type="entry name" value="AAT_like"/>
    <property type="match status" value="1"/>
</dbReference>
<evidence type="ECO:0000313" key="8">
    <source>
        <dbReference type="Proteomes" id="UP000240978"/>
    </source>
</evidence>
<dbReference type="AlphaFoldDB" id="A0A2P8GQD1"/>
<comment type="similarity">
    <text evidence="5">Belongs to the class-II pyridoxal-phosphate-dependent aminotransferase family. MalY/PatB cystathionine beta-lyase subfamily.</text>
</comment>
<dbReference type="Gene3D" id="3.90.1150.10">
    <property type="entry name" value="Aspartate Aminotransferase, domain 1"/>
    <property type="match status" value="1"/>
</dbReference>
<dbReference type="InterPro" id="IPR027619">
    <property type="entry name" value="C-S_lyase_PatB-like"/>
</dbReference>
<proteinExistence type="inferred from homology"/>
<protein>
    <recommendedName>
        <fullName evidence="2">cysteine-S-conjugate beta-lyase</fullName>
        <ecNumber evidence="2">4.4.1.13</ecNumber>
    </recommendedName>
</protein>
<organism evidence="7 8">
    <name type="scientific">Chitinophaga ginsengisoli</name>
    <dbReference type="NCBI Taxonomy" id="363837"/>
    <lineage>
        <taxon>Bacteria</taxon>
        <taxon>Pseudomonadati</taxon>
        <taxon>Bacteroidota</taxon>
        <taxon>Chitinophagia</taxon>
        <taxon>Chitinophagales</taxon>
        <taxon>Chitinophagaceae</taxon>
        <taxon>Chitinophaga</taxon>
    </lineage>
</organism>
<dbReference type="InterPro" id="IPR051798">
    <property type="entry name" value="Class-II_PLP-Dep_Aminotrans"/>
</dbReference>
<keyword evidence="3" id="KW-0663">Pyridoxal phosphate</keyword>
<evidence type="ECO:0000256" key="1">
    <source>
        <dbReference type="ARBA" id="ARBA00001933"/>
    </source>
</evidence>
<dbReference type="InterPro" id="IPR015422">
    <property type="entry name" value="PyrdxlP-dep_Trfase_small"/>
</dbReference>
<dbReference type="GO" id="GO:0030170">
    <property type="term" value="F:pyridoxal phosphate binding"/>
    <property type="evidence" value="ECO:0007669"/>
    <property type="project" value="InterPro"/>
</dbReference>
<evidence type="ECO:0000259" key="6">
    <source>
        <dbReference type="Pfam" id="PF00155"/>
    </source>
</evidence>
<sequence length="388" mass="45165">MLMPQTNEYMFDTIYDRRFTDSHKWNRIPEDSLSMWLADMDFRTPAPILDALRQKVSTGFLGYPAVNEQYLETVLNWFTVYHHYNTEGISIIPVTGIIPALSAIIQRYTSEGAEIIIQAPAYYRFMEITENRTILFNPLKIDEHGEYQMDFEHLDSLLPLRPQIFVLCSPHNPVGRVWSYEDLLHIAEYCLENEILLIADEIHCDLVLPGYHFTSVATLPTRYLQNTIILHSSTKTFNIAGLRGGHVVVFNQRMQKELSKVFDLYGINKVNTAFLTATMAGYTHCHDWTVSLNKYLAHNYHYIQTFIQEHIPQLKTFPLEATYLMWIDYRALQISEDDFFSVLDQELIVSKGTIFSEYGKGFFRINIACPLDMIKRAMQILHTQINHL</sequence>
<accession>A0A2P8GQD1</accession>
<dbReference type="InterPro" id="IPR015421">
    <property type="entry name" value="PyrdxlP-dep_Trfase_major"/>
</dbReference>
<keyword evidence="8" id="KW-1185">Reference proteome</keyword>
<comment type="caution">
    <text evidence="7">The sequence shown here is derived from an EMBL/GenBank/DDBJ whole genome shotgun (WGS) entry which is preliminary data.</text>
</comment>
<dbReference type="OrthoDB" id="9802872at2"/>
<dbReference type="InterPro" id="IPR004839">
    <property type="entry name" value="Aminotransferase_I/II_large"/>
</dbReference>
<dbReference type="PANTHER" id="PTHR43525">
    <property type="entry name" value="PROTEIN MALY"/>
    <property type="match status" value="1"/>
</dbReference>
<evidence type="ECO:0000256" key="3">
    <source>
        <dbReference type="ARBA" id="ARBA00022898"/>
    </source>
</evidence>
<dbReference type="EC" id="4.4.1.13" evidence="2"/>
<name>A0A2P8GQD1_9BACT</name>
<evidence type="ECO:0000256" key="2">
    <source>
        <dbReference type="ARBA" id="ARBA00012224"/>
    </source>
</evidence>
<feature type="domain" description="Aminotransferase class I/classII large" evidence="6">
    <location>
        <begin position="68"/>
        <end position="379"/>
    </location>
</feature>
<reference evidence="7 8" key="1">
    <citation type="submission" date="2018-03" db="EMBL/GenBank/DDBJ databases">
        <title>Genomic Encyclopedia of Archaeal and Bacterial Type Strains, Phase II (KMG-II): from individual species to whole genera.</title>
        <authorList>
            <person name="Goeker M."/>
        </authorList>
    </citation>
    <scope>NUCLEOTIDE SEQUENCE [LARGE SCALE GENOMIC DNA]</scope>
    <source>
        <strain evidence="7 8">DSM 18107</strain>
    </source>
</reference>
<dbReference type="GO" id="GO:0047804">
    <property type="term" value="F:cysteine-S-conjugate beta-lyase activity"/>
    <property type="evidence" value="ECO:0007669"/>
    <property type="project" value="UniProtKB-EC"/>
</dbReference>
<dbReference type="EMBL" id="PYGK01000001">
    <property type="protein sequence ID" value="PSL36167.1"/>
    <property type="molecule type" value="Genomic_DNA"/>
</dbReference>
<dbReference type="InterPro" id="IPR015424">
    <property type="entry name" value="PyrdxlP-dep_Trfase"/>
</dbReference>
<evidence type="ECO:0000256" key="4">
    <source>
        <dbReference type="ARBA" id="ARBA00023239"/>
    </source>
</evidence>
<dbReference type="PANTHER" id="PTHR43525:SF1">
    <property type="entry name" value="PROTEIN MALY"/>
    <property type="match status" value="1"/>
</dbReference>
<evidence type="ECO:0000256" key="5">
    <source>
        <dbReference type="ARBA" id="ARBA00037974"/>
    </source>
</evidence>
<evidence type="ECO:0000313" key="7">
    <source>
        <dbReference type="EMBL" id="PSL36167.1"/>
    </source>
</evidence>
<dbReference type="Pfam" id="PF00155">
    <property type="entry name" value="Aminotran_1_2"/>
    <property type="match status" value="1"/>
</dbReference>
<dbReference type="Proteomes" id="UP000240978">
    <property type="component" value="Unassembled WGS sequence"/>
</dbReference>
<dbReference type="SUPFAM" id="SSF53383">
    <property type="entry name" value="PLP-dependent transferases"/>
    <property type="match status" value="1"/>
</dbReference>